<feature type="region of interest" description="Disordered" evidence="13">
    <location>
        <begin position="143"/>
        <end position="167"/>
    </location>
</feature>
<dbReference type="PROSITE" id="PS50082">
    <property type="entry name" value="WD_REPEATS_2"/>
    <property type="match status" value="5"/>
</dbReference>
<dbReference type="InterPro" id="IPR019775">
    <property type="entry name" value="WD40_repeat_CS"/>
</dbReference>
<dbReference type="FunFam" id="2.130.10.10:FF:000881">
    <property type="entry name" value="Mitochondrial division protein 1"/>
    <property type="match status" value="1"/>
</dbReference>
<dbReference type="InterPro" id="IPR001680">
    <property type="entry name" value="WD40_rpt"/>
</dbReference>
<feature type="coiled-coil region" evidence="12">
    <location>
        <begin position="205"/>
        <end position="246"/>
    </location>
</feature>
<feature type="compositionally biased region" description="Polar residues" evidence="13">
    <location>
        <begin position="8"/>
        <end position="18"/>
    </location>
</feature>
<feature type="region of interest" description="Disordered" evidence="13">
    <location>
        <begin position="409"/>
        <end position="435"/>
    </location>
</feature>
<dbReference type="PANTHER" id="PTHR22847">
    <property type="entry name" value="WD40 REPEAT PROTEIN"/>
    <property type="match status" value="1"/>
</dbReference>
<evidence type="ECO:0000256" key="8">
    <source>
        <dbReference type="ARBA" id="ARBA00038415"/>
    </source>
</evidence>
<proteinExistence type="inferred from homology"/>
<keyword evidence="6" id="KW-0496">Mitochondrion</keyword>
<feature type="compositionally biased region" description="Low complexity" evidence="13">
    <location>
        <begin position="522"/>
        <end position="531"/>
    </location>
</feature>
<comment type="subcellular location">
    <subcellularLocation>
        <location evidence="1">Mitochondrion outer membrane</location>
        <topology evidence="1">Peripheral membrane protein</topology>
        <orientation evidence="1">Cytoplasmic side</orientation>
    </subcellularLocation>
</comment>
<keyword evidence="15" id="KW-1185">Reference proteome</keyword>
<evidence type="ECO:0000256" key="2">
    <source>
        <dbReference type="ARBA" id="ARBA00022574"/>
    </source>
</evidence>
<comment type="function">
    <text evidence="10">Involved in mitochondrial fission. Acts as an adapter protein required to form mitochondrial fission complexes. Formation of these complexes is required to promote constriction and fission of the mitochondrial compartment at a late step in mitochondrial division.</text>
</comment>
<dbReference type="Gene3D" id="2.130.10.10">
    <property type="entry name" value="YVTN repeat-like/Quinoprotein amine dehydrogenase"/>
    <property type="match status" value="2"/>
</dbReference>
<evidence type="ECO:0000256" key="7">
    <source>
        <dbReference type="ARBA" id="ARBA00023136"/>
    </source>
</evidence>
<sequence>MADHRGRSTSPQRTNRQPQHLAYSNDDNDSILPTRQIEAFGRTVQATASQLISANLPHSNNDEHYRTAISSVHRSMRQPMIQRSVFSFAKANPRELIRSNFNTTEIEQRALTFLPDELLRNVPVSRSPFSLLDGFKASLPDDDIAEKKRRRKHGSKGQKLLEEEQGPPKLVGMKRERDRLEHKLEMMGVRKTMCASEIKEIDDKISNLNTMRKVILERLADLEQEEHEMENELAEVAESVAVAQEEMEDEAALAARTGTMDVMEDVTEEKEVAEEGEEAGEFMSESIYQKLPKAGKEAPSPRPKRKRLPRRVSMPVLHEHMEPGSRIREFQAHNDLITALDFDAPFGTMVTAGLDDTVRVWDLNAGRCMGLLEGHLSSVRCLEVEDNIVATGSMDASVRLWDLNQADYDPKAAAGPPSSSITSKSNLEDVEEEGRGDVFTPATEKEEEDFQAAIPEPHANAMADCPLFTLQAHVAEITALNFRGSTLVSGSADKTIRQWDLEKGRCVQTLDVLWAAAQASTTTNATANSNGSSGGGEGSWWRPTTGRTPTNESDFIGALQVFDAALACGTADGMVRLWDLRSGMVHRSLVGHTGPVTALQFDDVFLVTGSRDRSIRIWDLRTGTIHDAFAYDNPITSMNFDARRIVASAGEDIVKVYDKTEGVHWDCGAGASLSEDDNAKPAVVERVRIKDGYLVEGRRDGVVGVWSC</sequence>
<evidence type="ECO:0000256" key="5">
    <source>
        <dbReference type="ARBA" id="ARBA00023054"/>
    </source>
</evidence>
<evidence type="ECO:0000256" key="10">
    <source>
        <dbReference type="ARBA" id="ARBA00043913"/>
    </source>
</evidence>
<dbReference type="GO" id="GO:0016491">
    <property type="term" value="F:oxidoreductase activity"/>
    <property type="evidence" value="ECO:0007669"/>
    <property type="project" value="UniProtKB-KW"/>
</dbReference>
<gene>
    <name evidence="14" type="primary">MDV1_1</name>
    <name evidence="14" type="ORF">LTR09_006875</name>
</gene>
<keyword evidence="3" id="KW-0677">Repeat</keyword>
<dbReference type="Proteomes" id="UP001271007">
    <property type="component" value="Unassembled WGS sequence"/>
</dbReference>
<evidence type="ECO:0000256" key="9">
    <source>
        <dbReference type="ARBA" id="ARBA00039789"/>
    </source>
</evidence>
<protein>
    <recommendedName>
        <fullName evidence="9">Mitochondrial division protein 1</fullName>
    </recommendedName>
</protein>
<dbReference type="InterPro" id="IPR015943">
    <property type="entry name" value="WD40/YVTN_repeat-like_dom_sf"/>
</dbReference>
<dbReference type="EMBL" id="JAWDJX010000023">
    <property type="protein sequence ID" value="KAK3051921.1"/>
    <property type="molecule type" value="Genomic_DNA"/>
</dbReference>
<keyword evidence="7" id="KW-0472">Membrane</keyword>
<dbReference type="PROSITE" id="PS00678">
    <property type="entry name" value="WD_REPEATS_1"/>
    <property type="match status" value="3"/>
</dbReference>
<dbReference type="PANTHER" id="PTHR22847:SF637">
    <property type="entry name" value="WD REPEAT DOMAIN 5B"/>
    <property type="match status" value="1"/>
</dbReference>
<evidence type="ECO:0000256" key="12">
    <source>
        <dbReference type="SAM" id="Coils"/>
    </source>
</evidence>
<accession>A0AAJ0DDI7</accession>
<name>A0AAJ0DDI7_9PEZI</name>
<dbReference type="SMART" id="SM00320">
    <property type="entry name" value="WD40"/>
    <property type="match status" value="6"/>
</dbReference>
<feature type="repeat" description="WD" evidence="11">
    <location>
        <begin position="330"/>
        <end position="371"/>
    </location>
</feature>
<organism evidence="14 15">
    <name type="scientific">Extremus antarcticus</name>
    <dbReference type="NCBI Taxonomy" id="702011"/>
    <lineage>
        <taxon>Eukaryota</taxon>
        <taxon>Fungi</taxon>
        <taxon>Dikarya</taxon>
        <taxon>Ascomycota</taxon>
        <taxon>Pezizomycotina</taxon>
        <taxon>Dothideomycetes</taxon>
        <taxon>Dothideomycetidae</taxon>
        <taxon>Mycosphaerellales</taxon>
        <taxon>Extremaceae</taxon>
        <taxon>Extremus</taxon>
    </lineage>
</organism>
<evidence type="ECO:0000313" key="15">
    <source>
        <dbReference type="Proteomes" id="UP001271007"/>
    </source>
</evidence>
<dbReference type="PRINTS" id="PR00320">
    <property type="entry name" value="GPROTEINBRPT"/>
</dbReference>
<feature type="compositionally biased region" description="Basic residues" evidence="13">
    <location>
        <begin position="147"/>
        <end position="156"/>
    </location>
</feature>
<dbReference type="InterPro" id="IPR020472">
    <property type="entry name" value="WD40_PAC1"/>
</dbReference>
<keyword evidence="5 12" id="KW-0175">Coiled coil</keyword>
<dbReference type="InterPro" id="IPR036322">
    <property type="entry name" value="WD40_repeat_dom_sf"/>
</dbReference>
<dbReference type="GO" id="GO:1990234">
    <property type="term" value="C:transferase complex"/>
    <property type="evidence" value="ECO:0007669"/>
    <property type="project" value="UniProtKB-ARBA"/>
</dbReference>
<dbReference type="CDD" id="cd22881">
    <property type="entry name" value="Mdv1_N"/>
    <property type="match status" value="1"/>
</dbReference>
<feature type="repeat" description="WD" evidence="11">
    <location>
        <begin position="470"/>
        <end position="509"/>
    </location>
</feature>
<feature type="repeat" description="WD" evidence="11">
    <location>
        <begin position="566"/>
        <end position="588"/>
    </location>
</feature>
<evidence type="ECO:0000313" key="14">
    <source>
        <dbReference type="EMBL" id="KAK3051921.1"/>
    </source>
</evidence>
<dbReference type="PROSITE" id="PS50294">
    <property type="entry name" value="WD_REPEATS_REGION"/>
    <property type="match status" value="4"/>
</dbReference>
<feature type="repeat" description="WD" evidence="11">
    <location>
        <begin position="372"/>
        <end position="404"/>
    </location>
</feature>
<dbReference type="SUPFAM" id="SSF50978">
    <property type="entry name" value="WD40 repeat-like"/>
    <property type="match status" value="1"/>
</dbReference>
<feature type="repeat" description="WD" evidence="11">
    <location>
        <begin position="589"/>
        <end position="628"/>
    </location>
</feature>
<dbReference type="Gene3D" id="6.10.280.220">
    <property type="match status" value="1"/>
</dbReference>
<keyword evidence="4" id="KW-1000">Mitochondrion outer membrane</keyword>
<feature type="region of interest" description="Disordered" evidence="13">
    <location>
        <begin position="1"/>
        <end position="29"/>
    </location>
</feature>
<comment type="caution">
    <text evidence="14">The sequence shown here is derived from an EMBL/GenBank/DDBJ whole genome shotgun (WGS) entry which is preliminary data.</text>
</comment>
<dbReference type="AlphaFoldDB" id="A0AAJ0DDI7"/>
<evidence type="ECO:0000256" key="4">
    <source>
        <dbReference type="ARBA" id="ARBA00022787"/>
    </source>
</evidence>
<reference evidence="14" key="1">
    <citation type="submission" date="2023-04" db="EMBL/GenBank/DDBJ databases">
        <title>Black Yeasts Isolated from many extreme environments.</title>
        <authorList>
            <person name="Coleine C."/>
            <person name="Stajich J.E."/>
            <person name="Selbmann L."/>
        </authorList>
    </citation>
    <scope>NUCLEOTIDE SEQUENCE</scope>
    <source>
        <strain evidence="14">CCFEE 5312</strain>
    </source>
</reference>
<evidence type="ECO:0000256" key="6">
    <source>
        <dbReference type="ARBA" id="ARBA00023128"/>
    </source>
</evidence>
<dbReference type="GO" id="GO:0005741">
    <property type="term" value="C:mitochondrial outer membrane"/>
    <property type="evidence" value="ECO:0007669"/>
    <property type="project" value="UniProtKB-SubCell"/>
</dbReference>
<evidence type="ECO:0000256" key="13">
    <source>
        <dbReference type="SAM" id="MobiDB-lite"/>
    </source>
</evidence>
<evidence type="ECO:0000256" key="3">
    <source>
        <dbReference type="ARBA" id="ARBA00022737"/>
    </source>
</evidence>
<keyword evidence="14" id="KW-0560">Oxidoreductase</keyword>
<feature type="region of interest" description="Disordered" evidence="13">
    <location>
        <begin position="291"/>
        <end position="311"/>
    </location>
</feature>
<keyword evidence="2 11" id="KW-0853">WD repeat</keyword>
<evidence type="ECO:0000256" key="1">
    <source>
        <dbReference type="ARBA" id="ARBA00004570"/>
    </source>
</evidence>
<feature type="region of interest" description="Disordered" evidence="13">
    <location>
        <begin position="522"/>
        <end position="547"/>
    </location>
</feature>
<dbReference type="CDD" id="cd00200">
    <property type="entry name" value="WD40"/>
    <property type="match status" value="1"/>
</dbReference>
<comment type="similarity">
    <text evidence="8">Belongs to the WD repeat MDV1/CAF4 family.</text>
</comment>
<evidence type="ECO:0000256" key="11">
    <source>
        <dbReference type="PROSITE-ProRule" id="PRU00221"/>
    </source>
</evidence>
<dbReference type="Pfam" id="PF00400">
    <property type="entry name" value="WD40"/>
    <property type="match status" value="4"/>
</dbReference>